<comment type="caution">
    <text evidence="1">The sequence shown here is derived from an EMBL/GenBank/DDBJ whole genome shotgun (WGS) entry which is preliminary data.</text>
</comment>
<accession>A0A4Y3KKJ2</accession>
<dbReference type="InterPro" id="IPR009351">
    <property type="entry name" value="AlkZ-like"/>
</dbReference>
<dbReference type="PANTHER" id="PTHR30528">
    <property type="entry name" value="CYTOPLASMIC PROTEIN"/>
    <property type="match status" value="1"/>
</dbReference>
<proteinExistence type="predicted"/>
<name>A0A4Y3KKJ2_9CELL</name>
<dbReference type="Pfam" id="PF06224">
    <property type="entry name" value="AlkZ-like"/>
    <property type="match status" value="1"/>
</dbReference>
<keyword evidence="2" id="KW-1185">Reference proteome</keyword>
<gene>
    <name evidence="1" type="ORF">CGE01nite_07290</name>
</gene>
<dbReference type="AlphaFoldDB" id="A0A4Y3KKJ2"/>
<dbReference type="PANTHER" id="PTHR30528:SF0">
    <property type="entry name" value="CYTOPLASMIC PROTEIN"/>
    <property type="match status" value="1"/>
</dbReference>
<evidence type="ECO:0008006" key="3">
    <source>
        <dbReference type="Google" id="ProtNLM"/>
    </source>
</evidence>
<dbReference type="RefSeq" id="WP_141369051.1">
    <property type="nucleotide sequence ID" value="NZ_BJLQ01000005.1"/>
</dbReference>
<dbReference type="Proteomes" id="UP000320461">
    <property type="component" value="Unassembled WGS sequence"/>
</dbReference>
<dbReference type="OrthoDB" id="9787207at2"/>
<organism evidence="1 2">
    <name type="scientific">Cellulomonas gelida</name>
    <dbReference type="NCBI Taxonomy" id="1712"/>
    <lineage>
        <taxon>Bacteria</taxon>
        <taxon>Bacillati</taxon>
        <taxon>Actinomycetota</taxon>
        <taxon>Actinomycetes</taxon>
        <taxon>Micrococcales</taxon>
        <taxon>Cellulomonadaceae</taxon>
        <taxon>Cellulomonas</taxon>
    </lineage>
</organism>
<sequence>MVTPTRTSAPTPVPVPERYTLAQARRIALAAQGLHRPRPDGPITIRQVQQVIDRVGLLQIDSVNVLARAHQVPLFSRLGPYDVALLDRAASRAPRRLMESWAHVASYVPPTTYQLLEWRRRADRERYGASVVEGVPLRESPVLDEVRTMVADRGPVTSQQAHELFAERFPRETGAWGWNWTVAKSALEYLFFAGEVAVAGRTPAFERRYDLTERVLPSDVAARQVPDDEEAVRRLVEISARAHGIGTLRCLADYFRLSTARAQRAVSSLVADGVLVPAQVAGWDREVYRHVEARVPRRATGAALLSPFDPLVFERRRLEELFGLRYRIEIYVPQAQRQWGYYVLPFLLGDAIEALVDLKADRATGRLVVQAAHRAPGARDRQGAPGDDEVARALADELWLVARWTGLDEITFGADGVGGDLVPALTRAVRPSSAGLAGTAGAVG</sequence>
<reference evidence="1 2" key="1">
    <citation type="submission" date="2019-06" db="EMBL/GenBank/DDBJ databases">
        <title>Whole genome shotgun sequence of Cellulomonas gelida NBRC 3748.</title>
        <authorList>
            <person name="Hosoyama A."/>
            <person name="Uohara A."/>
            <person name="Ohji S."/>
            <person name="Ichikawa N."/>
        </authorList>
    </citation>
    <scope>NUCLEOTIDE SEQUENCE [LARGE SCALE GENOMIC DNA]</scope>
    <source>
        <strain evidence="1 2">NBRC 3748</strain>
    </source>
</reference>
<evidence type="ECO:0000313" key="2">
    <source>
        <dbReference type="Proteomes" id="UP000320461"/>
    </source>
</evidence>
<evidence type="ECO:0000313" key="1">
    <source>
        <dbReference type="EMBL" id="GEA83478.1"/>
    </source>
</evidence>
<protein>
    <recommendedName>
        <fullName evidence="3">Winged helix-turn-helix domain-containing protein</fullName>
    </recommendedName>
</protein>
<dbReference type="EMBL" id="BJLQ01000005">
    <property type="protein sequence ID" value="GEA83478.1"/>
    <property type="molecule type" value="Genomic_DNA"/>
</dbReference>